<evidence type="ECO:0000256" key="2">
    <source>
        <dbReference type="SAM" id="MobiDB-lite"/>
    </source>
</evidence>
<feature type="region of interest" description="Disordered" evidence="2">
    <location>
        <begin position="345"/>
        <end position="369"/>
    </location>
</feature>
<dbReference type="EMBL" id="MU254245">
    <property type="protein sequence ID" value="KAG9241239.1"/>
    <property type="molecule type" value="Genomic_DNA"/>
</dbReference>
<feature type="compositionally biased region" description="Basic and acidic residues" evidence="2">
    <location>
        <begin position="907"/>
        <end position="916"/>
    </location>
</feature>
<feature type="transmembrane region" description="Helical" evidence="3">
    <location>
        <begin position="139"/>
        <end position="160"/>
    </location>
</feature>
<feature type="transmembrane region" description="Helical" evidence="3">
    <location>
        <begin position="166"/>
        <end position="184"/>
    </location>
</feature>
<feature type="region of interest" description="Disordered" evidence="2">
    <location>
        <begin position="1"/>
        <end position="63"/>
    </location>
</feature>
<evidence type="ECO:0000256" key="3">
    <source>
        <dbReference type="SAM" id="Phobius"/>
    </source>
</evidence>
<dbReference type="Proteomes" id="UP000887226">
    <property type="component" value="Unassembled WGS sequence"/>
</dbReference>
<comment type="caution">
    <text evidence="4">The sequence shown here is derived from an EMBL/GenBank/DDBJ whole genome shotgun (WGS) entry which is preliminary data.</text>
</comment>
<organism evidence="4 5">
    <name type="scientific">Calycina marina</name>
    <dbReference type="NCBI Taxonomy" id="1763456"/>
    <lineage>
        <taxon>Eukaryota</taxon>
        <taxon>Fungi</taxon>
        <taxon>Dikarya</taxon>
        <taxon>Ascomycota</taxon>
        <taxon>Pezizomycotina</taxon>
        <taxon>Leotiomycetes</taxon>
        <taxon>Helotiales</taxon>
        <taxon>Pezizellaceae</taxon>
        <taxon>Calycina</taxon>
    </lineage>
</organism>
<keyword evidence="3" id="KW-1133">Transmembrane helix</keyword>
<evidence type="ECO:0000313" key="4">
    <source>
        <dbReference type="EMBL" id="KAG9241239.1"/>
    </source>
</evidence>
<evidence type="ECO:0008006" key="6">
    <source>
        <dbReference type="Google" id="ProtNLM"/>
    </source>
</evidence>
<proteinExistence type="predicted"/>
<protein>
    <recommendedName>
        <fullName evidence="6">Ubiquitination network signaling protein</fullName>
    </recommendedName>
</protein>
<name>A0A9P7YWS6_9HELO</name>
<feature type="compositionally biased region" description="Polar residues" evidence="2">
    <location>
        <begin position="1"/>
        <end position="17"/>
    </location>
</feature>
<feature type="compositionally biased region" description="Polar residues" evidence="2">
    <location>
        <begin position="882"/>
        <end position="905"/>
    </location>
</feature>
<evidence type="ECO:0000256" key="1">
    <source>
        <dbReference type="SAM" id="Coils"/>
    </source>
</evidence>
<accession>A0A9P7YWS6</accession>
<feature type="coiled-coil region" evidence="1">
    <location>
        <begin position="581"/>
        <end position="724"/>
    </location>
</feature>
<feature type="compositionally biased region" description="Low complexity" evidence="2">
    <location>
        <begin position="917"/>
        <end position="932"/>
    </location>
</feature>
<feature type="transmembrane region" description="Helical" evidence="3">
    <location>
        <begin position="204"/>
        <end position="221"/>
    </location>
</feature>
<keyword evidence="3" id="KW-0472">Membrane</keyword>
<sequence length="955" mass="103572">MPRGSTATKRQQGAANQRDTRHENGLVGPGKPVRKQKSHGHLSGHAKSGDIPTSPPILPDVSVTNGHAKQISSAGNISESRMPLESLRRMSVGCYSESSSSESYGLPLTMPLTQDNHRQIDVNASKNPAVHRDAVNFRFAVTVLRSMPLADTIAILILLLQLPPTILSIIHSLFILLTIVLPTFSTGDFSLSSRAEGTTATPSFYVVILVWLLLLGVYSWISTPQAWLSLEFAQAIMALALGGVSSGREAGMNKILYCVGIVGANQFVKRSSKRSTLPTALSSLTNGHLGSTDMSDSLEPASKADHEGRPGYIHLWLALYIIAQGLTKYVRDWYMRTYKSNPEAPKEMADAGSDAHISNTPDAELSTSLPFTNNATTIKKRRKQSAQLRTQQPVWSALASTKITMVKEYETSSAAAEFAGTNAVDASNLGNAPFHEQADCIWITHVGHDSVVFATSYFPTHTVPQHSEESIGSAAIDTSKPFYIRVNSSVWQPARIYTGRADDQPLDGYTCWEGEIPGLIANSGYLFEFVSTTDESVTFSTRITTLSPKADVFAGPVLTPVVGTRPGSPKETLKNSIVAGEKRLAEERSKIKRERKDHRSRLNTVRKDIDKLNSSIASSGGSDDKLRQKIQQSKTHMKQAEEDLDSITAEIEILSATPIVDPLQYRALRSGYRSEREEHKQLESDFKNATQATENDLQSLRAEIASLQQKQEKMQARILKLNGDLARMTDANARGLNEAQRIANDREARNMERAGMESLLKQRLDEIELQIAIVAPELKALAGEVHYLAQFEAQAEYMTKATSTIPSSPSASTSNLTYGTTASNSILTYGSIPEGNVAPGTSNYPWWNPVPTTSGLYSPAPYSAGMMNASASAQSPYRRGRSSSMLSNISGFTQSSTGEPSTYPSHTADEAERKDSSGSASVSGSGSAGSVGDPRSPDGNRKIGPKWGSDIWGGK</sequence>
<keyword evidence="1" id="KW-0175">Coiled coil</keyword>
<dbReference type="OrthoDB" id="4158994at2759"/>
<gene>
    <name evidence="4" type="ORF">BJ878DRAFT_521655</name>
</gene>
<evidence type="ECO:0000313" key="5">
    <source>
        <dbReference type="Proteomes" id="UP000887226"/>
    </source>
</evidence>
<feature type="region of interest" description="Disordered" evidence="2">
    <location>
        <begin position="873"/>
        <end position="955"/>
    </location>
</feature>
<dbReference type="AlphaFoldDB" id="A0A9P7YWS6"/>
<keyword evidence="5" id="KW-1185">Reference proteome</keyword>
<feature type="compositionally biased region" description="Polar residues" evidence="2">
    <location>
        <begin position="356"/>
        <end position="369"/>
    </location>
</feature>
<feature type="compositionally biased region" description="Basic residues" evidence="2">
    <location>
        <begin position="32"/>
        <end position="44"/>
    </location>
</feature>
<reference evidence="4" key="1">
    <citation type="journal article" date="2021" name="IMA Fungus">
        <title>Genomic characterization of three marine fungi, including Emericellopsis atlantica sp. nov. with signatures of a generalist lifestyle and marine biomass degradation.</title>
        <authorList>
            <person name="Hagestad O.C."/>
            <person name="Hou L."/>
            <person name="Andersen J.H."/>
            <person name="Hansen E.H."/>
            <person name="Altermark B."/>
            <person name="Li C."/>
            <person name="Kuhnert E."/>
            <person name="Cox R.J."/>
            <person name="Crous P.W."/>
            <person name="Spatafora J.W."/>
            <person name="Lail K."/>
            <person name="Amirebrahimi M."/>
            <person name="Lipzen A."/>
            <person name="Pangilinan J."/>
            <person name="Andreopoulos W."/>
            <person name="Hayes R.D."/>
            <person name="Ng V."/>
            <person name="Grigoriev I.V."/>
            <person name="Jackson S.A."/>
            <person name="Sutton T.D.S."/>
            <person name="Dobson A.D.W."/>
            <person name="Rama T."/>
        </authorList>
    </citation>
    <scope>NUCLEOTIDE SEQUENCE</scope>
    <source>
        <strain evidence="4">TRa3180A</strain>
    </source>
</reference>
<keyword evidence="3" id="KW-0812">Transmembrane</keyword>